<dbReference type="SUPFAM" id="SSF52047">
    <property type="entry name" value="RNI-like"/>
    <property type="match status" value="1"/>
</dbReference>
<dbReference type="SUPFAM" id="SSF81383">
    <property type="entry name" value="F-box domain"/>
    <property type="match status" value="1"/>
</dbReference>
<organism evidence="2 3">
    <name type="scientific">Tilletiaria anomala (strain ATCC 24038 / CBS 436.72 / UBC 951)</name>
    <dbReference type="NCBI Taxonomy" id="1037660"/>
    <lineage>
        <taxon>Eukaryota</taxon>
        <taxon>Fungi</taxon>
        <taxon>Dikarya</taxon>
        <taxon>Basidiomycota</taxon>
        <taxon>Ustilaginomycotina</taxon>
        <taxon>Exobasidiomycetes</taxon>
        <taxon>Georgefischeriales</taxon>
        <taxon>Tilletiariaceae</taxon>
        <taxon>Tilletiaria</taxon>
    </lineage>
</organism>
<evidence type="ECO:0000256" key="1">
    <source>
        <dbReference type="SAM" id="MobiDB-lite"/>
    </source>
</evidence>
<name>A0A066W4A3_TILAU</name>
<dbReference type="RefSeq" id="XP_013243322.1">
    <property type="nucleotide sequence ID" value="XM_013387868.1"/>
</dbReference>
<dbReference type="InterPro" id="IPR050648">
    <property type="entry name" value="F-box_LRR-repeat"/>
</dbReference>
<dbReference type="SMART" id="SM00367">
    <property type="entry name" value="LRR_CC"/>
    <property type="match status" value="6"/>
</dbReference>
<feature type="compositionally biased region" description="Low complexity" evidence="1">
    <location>
        <begin position="525"/>
        <end position="536"/>
    </location>
</feature>
<keyword evidence="3" id="KW-1185">Reference proteome</keyword>
<feature type="compositionally biased region" description="Polar residues" evidence="1">
    <location>
        <begin position="542"/>
        <end position="551"/>
    </location>
</feature>
<proteinExistence type="predicted"/>
<sequence length="1132" mass="120445">MNVSTTSESFGSMVTANVDQRSAPAHPQNIPPGSSSALNGVSSRTSVRPQIHRCNTSPVRDPELGSFFPWNASISGNSSAGSSHVSTAPMSFSSSAMSPYLPESFAKLSSMTPMMRSISEHHSALDQSAEKLQSQRAQTQAPTQARARHSFDDDMAAHIPTLTTRPSLQSPSNHDLSQAMPAQTSDDIHAFAFPTRGQSSPAWHSAAPTPSVPGISPAATTPFERRQSIMAASGASSPGAAHSTRIHMHTRKDSFGKALMQRLVNSKSVKRIRTVSTSSRSNSIWGDHAPQQQQQPLASVVFARTNNHAQLIPANRDEGEEDIGGNAHGFQAPGRGDRMAPPAHHRVRSDSAPEIWSSRQVAGRPSRPQTSGSPSAFGGLSGAAYIEHEQHQSSLPTSRISSVINLTFSRRGKRKAVTGSGEGDGTRSPSTSSLLSASRPRASRLSSFVAPSSFSANAASTPISAAHTPAVEGLSASELTQADSTGAGGMNQDSSAGNRVAGMASALHVRRPVLLQQQPHVSPLAASTSATQASGSILEPGHSSSRSQSPAPLQRNYFDRLLNRELKLYIFQKLAAFIAHDAAERSQGVRGEAHHVALRQMVKLACVSRGWASLVLDGQLWRNLDLTAFEGMQFVDMMRLASSFGSFVQHVDLAGMSNLPSQVILAIVKASVGAELFTASSSPGGMIAGSSLRSIDISRCQDLSEDALIRAVLCCPSLRSFAARNVPSMTDGIVRALSHVAARLESVDLSGKSGISSAAVATLLGSAPSLRILKLAALRGVNKDLMATLKVSTPYLEVLDLSYCKDLDDDAFMAFLTSSTPPNEPEVPPAIFTLVPSQRTLQDPFKQLEGYRRITSLRALSISGCRRITDRTCALLAGAVPRLETFQAAGLGPTLKNPGLIALLGSTPYLTRLDLEGATELSDGVLDALLSATPQGESNLTHLIISHAINITADALYEFIQKAPSLVHLQADDTRADDDVARVFTQRVRARQACNAYLSLIDCRSFAKATAIELASSNTVRPRAGKVGFAYRHFAYDDGAHMRPHSGPQILHEHDSSRVTLKSFWGWQAVDARAQAIRKGKARRGIRARAAVGDNGINMDDEDSSTSRLGRFAAVLLAAGEEADNAPGCSIM</sequence>
<dbReference type="InterPro" id="IPR036047">
    <property type="entry name" value="F-box-like_dom_sf"/>
</dbReference>
<dbReference type="PANTHER" id="PTHR13382">
    <property type="entry name" value="MITOCHONDRIAL ATP SYNTHASE COUPLING FACTOR B"/>
    <property type="match status" value="1"/>
</dbReference>
<dbReference type="Gene3D" id="3.80.10.10">
    <property type="entry name" value="Ribonuclease Inhibitor"/>
    <property type="match status" value="2"/>
</dbReference>
<dbReference type="GeneID" id="25263234"/>
<evidence type="ECO:0008006" key="4">
    <source>
        <dbReference type="Google" id="ProtNLM"/>
    </source>
</evidence>
<dbReference type="HOGENOM" id="CLU_278882_0_0_1"/>
<dbReference type="InterPro" id="IPR006553">
    <property type="entry name" value="Leu-rich_rpt_Cys-con_subtyp"/>
</dbReference>
<evidence type="ECO:0000313" key="2">
    <source>
        <dbReference type="EMBL" id="KDN45884.1"/>
    </source>
</evidence>
<comment type="caution">
    <text evidence="2">The sequence shown here is derived from an EMBL/GenBank/DDBJ whole genome shotgun (WGS) entry which is preliminary data.</text>
</comment>
<dbReference type="Proteomes" id="UP000027361">
    <property type="component" value="Unassembled WGS sequence"/>
</dbReference>
<dbReference type="STRING" id="1037660.A0A066W4A3"/>
<feature type="region of interest" description="Disordered" evidence="1">
    <location>
        <begin position="317"/>
        <end position="380"/>
    </location>
</feature>
<dbReference type="InParanoid" id="A0A066W4A3"/>
<dbReference type="EMBL" id="JMSN01000039">
    <property type="protein sequence ID" value="KDN45884.1"/>
    <property type="molecule type" value="Genomic_DNA"/>
</dbReference>
<dbReference type="AlphaFoldDB" id="A0A066W4A3"/>
<evidence type="ECO:0000313" key="3">
    <source>
        <dbReference type="Proteomes" id="UP000027361"/>
    </source>
</evidence>
<feature type="compositionally biased region" description="Polar residues" evidence="1">
    <location>
        <begin position="31"/>
        <end position="58"/>
    </location>
</feature>
<gene>
    <name evidence="2" type="ORF">K437DRAFT_246858</name>
</gene>
<dbReference type="OrthoDB" id="550575at2759"/>
<accession>A0A066W4A3</accession>
<dbReference type="GO" id="GO:0005737">
    <property type="term" value="C:cytoplasm"/>
    <property type="evidence" value="ECO:0007669"/>
    <property type="project" value="TreeGrafter"/>
</dbReference>
<feature type="region of interest" description="Disordered" evidence="1">
    <location>
        <begin position="522"/>
        <end position="551"/>
    </location>
</feature>
<dbReference type="InterPro" id="IPR032675">
    <property type="entry name" value="LRR_dom_sf"/>
</dbReference>
<feature type="region of interest" description="Disordered" evidence="1">
    <location>
        <begin position="21"/>
        <end position="58"/>
    </location>
</feature>
<protein>
    <recommendedName>
        <fullName evidence="4">RNI-like protein</fullName>
    </recommendedName>
</protein>
<feature type="region of interest" description="Disordered" evidence="1">
    <location>
        <begin position="409"/>
        <end position="439"/>
    </location>
</feature>
<feature type="compositionally biased region" description="Low complexity" evidence="1">
    <location>
        <begin position="426"/>
        <end position="439"/>
    </location>
</feature>
<reference evidence="2 3" key="1">
    <citation type="submission" date="2014-05" db="EMBL/GenBank/DDBJ databases">
        <title>Draft genome sequence of a rare smut relative, Tilletiaria anomala UBC 951.</title>
        <authorList>
            <consortium name="DOE Joint Genome Institute"/>
            <person name="Toome M."/>
            <person name="Kuo A."/>
            <person name="Henrissat B."/>
            <person name="Lipzen A."/>
            <person name="Tritt A."/>
            <person name="Yoshinaga Y."/>
            <person name="Zane M."/>
            <person name="Barry K."/>
            <person name="Grigoriev I.V."/>
            <person name="Spatafora J.W."/>
            <person name="Aimea M.C."/>
        </authorList>
    </citation>
    <scope>NUCLEOTIDE SEQUENCE [LARGE SCALE GENOMIC DNA]</scope>
    <source>
        <strain evidence="2 3">UBC 951</strain>
    </source>
</reference>